<evidence type="ECO:0000313" key="1">
    <source>
        <dbReference type="EMBL" id="KAF0038471.1"/>
    </source>
</evidence>
<name>A0A6A4T5S8_SCOMX</name>
<reference evidence="1 2" key="1">
    <citation type="submission" date="2019-06" db="EMBL/GenBank/DDBJ databases">
        <title>Draft genomes of female and male turbot (Scophthalmus maximus).</title>
        <authorList>
            <person name="Xu H."/>
            <person name="Xu X.-W."/>
            <person name="Shao C."/>
            <person name="Chen S."/>
        </authorList>
    </citation>
    <scope>NUCLEOTIDE SEQUENCE [LARGE SCALE GENOMIC DNA]</scope>
    <source>
        <strain evidence="1">Ysfricsl-2016a</strain>
        <tissue evidence="1">Blood</tissue>
    </source>
</reference>
<sequence length="153" mass="17541">MHLKPTEKQDDHKDLRVRKVSHCITHAKTEDGQCIGSEELTRILKCFQCELKNTGTAFLLKQWHAAWYVIQYWIAVQNLLLLLSQSHTYMLTFTLLLLLVHGPESVSLNGTPCDCLQFGFSFPSPYCGSNSDQWSIIVLLTLCENEEKVKQKN</sequence>
<evidence type="ECO:0000313" key="2">
    <source>
        <dbReference type="Proteomes" id="UP000438429"/>
    </source>
</evidence>
<dbReference type="AlphaFoldDB" id="A0A6A4T5S8"/>
<dbReference type="EMBL" id="VEVO01000008">
    <property type="protein sequence ID" value="KAF0038471.1"/>
    <property type="molecule type" value="Genomic_DNA"/>
</dbReference>
<gene>
    <name evidence="1" type="ORF">F2P81_008955</name>
</gene>
<dbReference type="Proteomes" id="UP000438429">
    <property type="component" value="Unassembled WGS sequence"/>
</dbReference>
<accession>A0A6A4T5S8</accession>
<protein>
    <submittedName>
        <fullName evidence="1">Uncharacterized protein</fullName>
    </submittedName>
</protein>
<organism evidence="1 2">
    <name type="scientific">Scophthalmus maximus</name>
    <name type="common">Turbot</name>
    <name type="synonym">Psetta maxima</name>
    <dbReference type="NCBI Taxonomy" id="52904"/>
    <lineage>
        <taxon>Eukaryota</taxon>
        <taxon>Metazoa</taxon>
        <taxon>Chordata</taxon>
        <taxon>Craniata</taxon>
        <taxon>Vertebrata</taxon>
        <taxon>Euteleostomi</taxon>
        <taxon>Actinopterygii</taxon>
        <taxon>Neopterygii</taxon>
        <taxon>Teleostei</taxon>
        <taxon>Neoteleostei</taxon>
        <taxon>Acanthomorphata</taxon>
        <taxon>Carangaria</taxon>
        <taxon>Pleuronectiformes</taxon>
        <taxon>Pleuronectoidei</taxon>
        <taxon>Scophthalmidae</taxon>
        <taxon>Scophthalmus</taxon>
    </lineage>
</organism>
<comment type="caution">
    <text evidence="1">The sequence shown here is derived from an EMBL/GenBank/DDBJ whole genome shotgun (WGS) entry which is preliminary data.</text>
</comment>
<proteinExistence type="predicted"/>